<dbReference type="AlphaFoldDB" id="A0A939G717"/>
<organism evidence="8 9">
    <name type="scientific">Fibrella aquatilis</name>
    <dbReference type="NCBI Taxonomy" id="2817059"/>
    <lineage>
        <taxon>Bacteria</taxon>
        <taxon>Pseudomonadati</taxon>
        <taxon>Bacteroidota</taxon>
        <taxon>Cytophagia</taxon>
        <taxon>Cytophagales</taxon>
        <taxon>Spirosomataceae</taxon>
        <taxon>Fibrella</taxon>
    </lineage>
</organism>
<dbReference type="PROSITE" id="PS00146">
    <property type="entry name" value="BETA_LACTAMASE_A"/>
    <property type="match status" value="1"/>
</dbReference>
<evidence type="ECO:0000256" key="5">
    <source>
        <dbReference type="ARBA" id="ARBA00023251"/>
    </source>
</evidence>
<dbReference type="GO" id="GO:0046677">
    <property type="term" value="P:response to antibiotic"/>
    <property type="evidence" value="ECO:0007669"/>
    <property type="project" value="UniProtKB-UniRule"/>
</dbReference>
<dbReference type="InterPro" id="IPR012338">
    <property type="entry name" value="Beta-lactam/transpept-like"/>
</dbReference>
<evidence type="ECO:0000256" key="1">
    <source>
        <dbReference type="ARBA" id="ARBA00001526"/>
    </source>
</evidence>
<dbReference type="GO" id="GO:0008800">
    <property type="term" value="F:beta-lactamase activity"/>
    <property type="evidence" value="ECO:0007669"/>
    <property type="project" value="UniProtKB-UniRule"/>
</dbReference>
<dbReference type="InterPro" id="IPR045155">
    <property type="entry name" value="Beta-lactam_cat"/>
</dbReference>
<comment type="similarity">
    <text evidence="2 6">Belongs to the class-A beta-lactamase family.</text>
</comment>
<protein>
    <recommendedName>
        <fullName evidence="3 6">Beta-lactamase</fullName>
        <ecNumber evidence="3 6">3.5.2.6</ecNumber>
    </recommendedName>
</protein>
<reference evidence="8 9" key="1">
    <citation type="submission" date="2021-03" db="EMBL/GenBank/DDBJ databases">
        <title>Fibrella sp. HMF5036 genome sequencing and assembly.</title>
        <authorList>
            <person name="Kang H."/>
            <person name="Kim H."/>
            <person name="Bae S."/>
            <person name="Joh K."/>
        </authorList>
    </citation>
    <scope>NUCLEOTIDE SEQUENCE [LARGE SCALE GENOMIC DNA]</scope>
    <source>
        <strain evidence="8 9">HMF5036</strain>
    </source>
</reference>
<name>A0A939G717_9BACT</name>
<evidence type="ECO:0000256" key="3">
    <source>
        <dbReference type="ARBA" id="ARBA00012865"/>
    </source>
</evidence>
<keyword evidence="9" id="KW-1185">Reference proteome</keyword>
<evidence type="ECO:0000256" key="2">
    <source>
        <dbReference type="ARBA" id="ARBA00009009"/>
    </source>
</evidence>
<dbReference type="GO" id="GO:0030655">
    <property type="term" value="P:beta-lactam antibiotic catabolic process"/>
    <property type="evidence" value="ECO:0007669"/>
    <property type="project" value="InterPro"/>
</dbReference>
<keyword evidence="4 6" id="KW-0378">Hydrolase</keyword>
<evidence type="ECO:0000313" key="8">
    <source>
        <dbReference type="EMBL" id="MBO0931221.1"/>
    </source>
</evidence>
<dbReference type="PANTHER" id="PTHR35333">
    <property type="entry name" value="BETA-LACTAMASE"/>
    <property type="match status" value="1"/>
</dbReference>
<gene>
    <name evidence="8" type="primary">bla</name>
    <name evidence="8" type="ORF">J2I48_09465</name>
</gene>
<evidence type="ECO:0000313" key="9">
    <source>
        <dbReference type="Proteomes" id="UP000664795"/>
    </source>
</evidence>
<comment type="catalytic activity">
    <reaction evidence="1 6">
        <text>a beta-lactam + H2O = a substituted beta-amino acid</text>
        <dbReference type="Rhea" id="RHEA:20401"/>
        <dbReference type="ChEBI" id="CHEBI:15377"/>
        <dbReference type="ChEBI" id="CHEBI:35627"/>
        <dbReference type="ChEBI" id="CHEBI:140347"/>
        <dbReference type="EC" id="3.5.2.6"/>
    </reaction>
</comment>
<evidence type="ECO:0000259" key="7">
    <source>
        <dbReference type="Pfam" id="PF13354"/>
    </source>
</evidence>
<comment type="caution">
    <text evidence="8">The sequence shown here is derived from an EMBL/GenBank/DDBJ whole genome shotgun (WGS) entry which is preliminary data.</text>
</comment>
<dbReference type="SUPFAM" id="SSF56601">
    <property type="entry name" value="beta-lactamase/transpeptidase-like"/>
    <property type="match status" value="1"/>
</dbReference>
<dbReference type="NCBIfam" id="NF033103">
    <property type="entry name" value="bla_class_A"/>
    <property type="match status" value="1"/>
</dbReference>
<keyword evidence="5 6" id="KW-0046">Antibiotic resistance</keyword>
<dbReference type="EMBL" id="JAFMYU010000006">
    <property type="protein sequence ID" value="MBO0931221.1"/>
    <property type="molecule type" value="Genomic_DNA"/>
</dbReference>
<sequence>MAQQPTTAPTRAASLHTLRQQLNGLTQPAQGRVGMAALVLETGDTLSIRGNERFPMQSVYKFPIGMAVLHQVDQGKLSLNQLIHVDKGEYVGSKQHSPIRDSLPGGIDIRIGDLLRYAVSQSDGSASDVLMRLVGGPTAIMAYLKSLNINSIRVLNTEKELGRDNTVQYVNWATPTGMVGLLKAVQQGRGLSPASRALLLRLMTETPTGPNRLKSLLPPGTVVAHKTGSSGTVANLTAATNDVGLITLPNGHHLALAVFVSDSKAAPPTREAVIANMAKVVWEHCR</sequence>
<feature type="domain" description="Beta-lactamase class A catalytic" evidence="7">
    <location>
        <begin position="37"/>
        <end position="260"/>
    </location>
</feature>
<dbReference type="Proteomes" id="UP000664795">
    <property type="component" value="Unassembled WGS sequence"/>
</dbReference>
<dbReference type="InterPro" id="IPR000871">
    <property type="entry name" value="Beta-lactam_class-A"/>
</dbReference>
<dbReference type="PANTHER" id="PTHR35333:SF3">
    <property type="entry name" value="BETA-LACTAMASE-TYPE TRANSPEPTIDASE FOLD CONTAINING PROTEIN"/>
    <property type="match status" value="1"/>
</dbReference>
<evidence type="ECO:0000256" key="4">
    <source>
        <dbReference type="ARBA" id="ARBA00022801"/>
    </source>
</evidence>
<evidence type="ECO:0000256" key="6">
    <source>
        <dbReference type="RuleBase" id="RU361140"/>
    </source>
</evidence>
<dbReference type="EC" id="3.5.2.6" evidence="3 6"/>
<dbReference type="PRINTS" id="PR00118">
    <property type="entry name" value="BLACTAMASEA"/>
</dbReference>
<accession>A0A939G717</accession>
<dbReference type="Gene3D" id="3.40.710.10">
    <property type="entry name" value="DD-peptidase/beta-lactamase superfamily"/>
    <property type="match status" value="1"/>
</dbReference>
<dbReference type="Pfam" id="PF13354">
    <property type="entry name" value="Beta-lactamase2"/>
    <property type="match status" value="1"/>
</dbReference>
<proteinExistence type="inferred from homology"/>
<dbReference type="InterPro" id="IPR023650">
    <property type="entry name" value="Beta-lactam_class-A_AS"/>
</dbReference>